<evidence type="ECO:0000256" key="4">
    <source>
        <dbReference type="ARBA" id="ARBA00022989"/>
    </source>
</evidence>
<evidence type="ECO:0000256" key="6">
    <source>
        <dbReference type="SAM" id="Phobius"/>
    </source>
</evidence>
<evidence type="ECO:0000256" key="5">
    <source>
        <dbReference type="ARBA" id="ARBA00023136"/>
    </source>
</evidence>
<dbReference type="Pfam" id="PF07690">
    <property type="entry name" value="MFS_1"/>
    <property type="match status" value="1"/>
</dbReference>
<organism evidence="8 9">
    <name type="scientific">Cephalotrichum gorgonifer</name>
    <dbReference type="NCBI Taxonomy" id="2041049"/>
    <lineage>
        <taxon>Eukaryota</taxon>
        <taxon>Fungi</taxon>
        <taxon>Dikarya</taxon>
        <taxon>Ascomycota</taxon>
        <taxon>Pezizomycotina</taxon>
        <taxon>Sordariomycetes</taxon>
        <taxon>Hypocreomycetidae</taxon>
        <taxon>Microascales</taxon>
        <taxon>Microascaceae</taxon>
        <taxon>Cephalotrichum</taxon>
    </lineage>
</organism>
<feature type="transmembrane region" description="Helical" evidence="6">
    <location>
        <begin position="308"/>
        <end position="327"/>
    </location>
</feature>
<feature type="transmembrane region" description="Helical" evidence="6">
    <location>
        <begin position="339"/>
        <end position="359"/>
    </location>
</feature>
<evidence type="ECO:0000256" key="1">
    <source>
        <dbReference type="ARBA" id="ARBA00004141"/>
    </source>
</evidence>
<protein>
    <submittedName>
        <fullName evidence="8">Related to allantoate transport protein</fullName>
    </submittedName>
</protein>
<dbReference type="PANTHER" id="PTHR43791:SF24">
    <property type="entry name" value="NICOTINIC ACID PLASMA MEMBRANE TRANSPORTER"/>
    <property type="match status" value="1"/>
</dbReference>
<evidence type="ECO:0000313" key="9">
    <source>
        <dbReference type="Proteomes" id="UP001187682"/>
    </source>
</evidence>
<evidence type="ECO:0000313" key="8">
    <source>
        <dbReference type="EMBL" id="SPO04525.1"/>
    </source>
</evidence>
<dbReference type="Gene3D" id="1.20.1250.20">
    <property type="entry name" value="MFS general substrate transporter like domains"/>
    <property type="match status" value="2"/>
</dbReference>
<dbReference type="GO" id="GO:0022857">
    <property type="term" value="F:transmembrane transporter activity"/>
    <property type="evidence" value="ECO:0007669"/>
    <property type="project" value="InterPro"/>
</dbReference>
<dbReference type="PANTHER" id="PTHR43791">
    <property type="entry name" value="PERMEASE-RELATED"/>
    <property type="match status" value="1"/>
</dbReference>
<keyword evidence="3 6" id="KW-0812">Transmembrane</keyword>
<dbReference type="FunFam" id="1.20.1250.20:FF:000018">
    <property type="entry name" value="MFS transporter permease"/>
    <property type="match status" value="1"/>
</dbReference>
<proteinExistence type="predicted"/>
<reference evidence="8" key="1">
    <citation type="submission" date="2018-03" db="EMBL/GenBank/DDBJ databases">
        <authorList>
            <person name="Guldener U."/>
        </authorList>
    </citation>
    <scope>NUCLEOTIDE SEQUENCE</scope>
</reference>
<feature type="transmembrane region" description="Helical" evidence="6">
    <location>
        <begin position="398"/>
        <end position="418"/>
    </location>
</feature>
<evidence type="ECO:0000256" key="3">
    <source>
        <dbReference type="ARBA" id="ARBA00022692"/>
    </source>
</evidence>
<keyword evidence="5 6" id="KW-0472">Membrane</keyword>
<feature type="transmembrane region" description="Helical" evidence="6">
    <location>
        <begin position="137"/>
        <end position="159"/>
    </location>
</feature>
<dbReference type="FunFam" id="1.20.1250.20:FF:000013">
    <property type="entry name" value="MFS general substrate transporter"/>
    <property type="match status" value="1"/>
</dbReference>
<keyword evidence="2" id="KW-0813">Transport</keyword>
<dbReference type="InterPro" id="IPR036259">
    <property type="entry name" value="MFS_trans_sf"/>
</dbReference>
<gene>
    <name evidence="8" type="ORF">DNG_07210</name>
</gene>
<feature type="transmembrane region" description="Helical" evidence="6">
    <location>
        <begin position="82"/>
        <end position="102"/>
    </location>
</feature>
<keyword evidence="9" id="KW-1185">Reference proteome</keyword>
<name>A0AAE8N468_9PEZI</name>
<feature type="transmembrane region" description="Helical" evidence="6">
    <location>
        <begin position="108"/>
        <end position="130"/>
    </location>
</feature>
<feature type="transmembrane region" description="Helical" evidence="6">
    <location>
        <begin position="366"/>
        <end position="386"/>
    </location>
</feature>
<keyword evidence="4 6" id="KW-1133">Transmembrane helix</keyword>
<comment type="subcellular location">
    <subcellularLocation>
        <location evidence="1">Membrane</location>
        <topology evidence="1">Multi-pass membrane protein</topology>
    </subcellularLocation>
</comment>
<evidence type="ECO:0000259" key="7">
    <source>
        <dbReference type="PROSITE" id="PS50850"/>
    </source>
</evidence>
<feature type="transmembrane region" description="Helical" evidence="6">
    <location>
        <begin position="273"/>
        <end position="296"/>
    </location>
</feature>
<feature type="transmembrane region" description="Helical" evidence="6">
    <location>
        <begin position="171"/>
        <end position="192"/>
    </location>
</feature>
<dbReference type="InterPro" id="IPR020846">
    <property type="entry name" value="MFS_dom"/>
</dbReference>
<dbReference type="InterPro" id="IPR011701">
    <property type="entry name" value="MFS"/>
</dbReference>
<dbReference type="AlphaFoldDB" id="A0AAE8N468"/>
<feature type="domain" description="Major facilitator superfamily (MFS) profile" evidence="7">
    <location>
        <begin position="45"/>
        <end position="456"/>
    </location>
</feature>
<dbReference type="Proteomes" id="UP001187682">
    <property type="component" value="Unassembled WGS sequence"/>
</dbReference>
<accession>A0AAE8N468</accession>
<comment type="caution">
    <text evidence="8">The sequence shown here is derived from an EMBL/GenBank/DDBJ whole genome shotgun (WGS) entry which is preliminary data.</text>
</comment>
<dbReference type="EMBL" id="ONZQ02000010">
    <property type="protein sequence ID" value="SPO04525.1"/>
    <property type="molecule type" value="Genomic_DNA"/>
</dbReference>
<dbReference type="SUPFAM" id="SSF103473">
    <property type="entry name" value="MFS general substrate transporter"/>
    <property type="match status" value="1"/>
</dbReference>
<dbReference type="GO" id="GO:0016020">
    <property type="term" value="C:membrane"/>
    <property type="evidence" value="ECO:0007669"/>
    <property type="project" value="UniProtKB-SubCell"/>
</dbReference>
<sequence>MATEKRETGPVDNDIKLSDGPEHQVEIYIDPEMEKRIVRKFDWLVLPQFALILIIAFLDRTNIGNARIFGFEQDINRKGNEFANLSSFFYVTHVIFEVPWVLAVKAWGANLIISLAIVLWSAVTIGTGFIQNYRQGVACRLLLGFAEAGIFPALAFVISTVYPRHSQGKRVAVLSGATALSGAFGGLIAYGIQQKGTRRGLAAWRWLFIIEGSFSLVIGILCWASLPKACDEAWFLKSEERQLMKDRRARDVAYAGALEKFSWSHCNLAFTDVMVWVAALSLFCAGIPLFGYGIFLPTIIRGFGFSDTIVNVLTIPVYLMGCFILALGSWLSDKLRRRAAVMISVPLLVCTGYAIAIGTPSVGGGYFAMFLCSGVYTFNPLLLTWVANNIAPDTKRSAALPLLVSIANVSGIAASQVYPNSTAPRFIMGNGISLGMELLAGCGVVTTRRLNSAPRA</sequence>
<feature type="transmembrane region" description="Helical" evidence="6">
    <location>
        <begin position="43"/>
        <end position="61"/>
    </location>
</feature>
<feature type="transmembrane region" description="Helical" evidence="6">
    <location>
        <begin position="204"/>
        <end position="226"/>
    </location>
</feature>
<evidence type="ECO:0000256" key="2">
    <source>
        <dbReference type="ARBA" id="ARBA00022448"/>
    </source>
</evidence>
<dbReference type="PROSITE" id="PS50850">
    <property type="entry name" value="MFS"/>
    <property type="match status" value="1"/>
</dbReference>